<feature type="region of interest" description="Disordered" evidence="1">
    <location>
        <begin position="293"/>
        <end position="331"/>
    </location>
</feature>
<feature type="compositionally biased region" description="Acidic residues" evidence="1">
    <location>
        <begin position="408"/>
        <end position="435"/>
    </location>
</feature>
<sequence length="836" mass="96333">MALSIADQIALDDALVAPADRLKIGKCNLRLSSDVTSKEATLQVVYDVLKLTPFYKAFQVTADAPEIYMQEFWASAYVHNRSVRFKMNNKKHIIGLEQFRDILQICPRVGNKKFVEPPLEKEILIFLASLGHSGDIRKITDVNVNKLHQPWRSFAAVINKCLSGTPSYDSLRLSQAQILWGMYNKKNVDYAYLLWEDFIFKIENKNTKKGSAMYYPRFTKLVVNYVMEKDPSIPRRNKVNWHYARDDPMFTTINVISRNEATQLYGAILPVALTNEDIRNSESYKEYYARASGTIPPKTKGSKKKANTDAIPKLKPPTAPKEKKSGKAKLKTTELKTISEADLTEAEQLKIITKLSHREARMISLGNQVLEDDEDDEQADDDDDDEHNDDENAQEDDDEHDDDKKAQDDDDEELTEGYYEDDSSDSSSDEEDSVNDVERKSRRELLQGAMSDEMLQWKRIKEMRQSKDTNTDLDEEINFSELRQTNQYADALSSIPSTVEHYLANKMQEAVDVAVQLKYERIREESSTANQKFLEFIFSHDQLESEVLLVRIIKEANTSMLPGSWQISLKVLVEAYEADKILVRYIWGYKSQLKRPRMGRWMMKTLRCTETGSGGPKRRRPAKCSNLTPELLAGGLSTFELMKALAKSWTEMRKFFTTVVPKSQVNHDPLKYDKIRPSGESRSWGAKAEDSSMHFNLRESARTSIQKDGFNCCQQSYEGHDDVLYKFKEGDLHRLRIQDIEDMLLLLVQGKVTNLSVEERIAFNMTLDMILNDRLKGIRMEYLPQTFWSQRDKANARAMIQAIDKRLKTRRIMRSLERFVGGRQYGGDLRLLQRTI</sequence>
<comment type="caution">
    <text evidence="2">The sequence shown here is derived from an EMBL/GenBank/DDBJ whole genome shotgun (WGS) entry which is preliminary data.</text>
</comment>
<name>A0ABQ5AM15_9ASTR</name>
<evidence type="ECO:0000313" key="3">
    <source>
        <dbReference type="Proteomes" id="UP001151760"/>
    </source>
</evidence>
<protein>
    <submittedName>
        <fullName evidence="2">Uncharacterized protein</fullName>
    </submittedName>
</protein>
<dbReference type="Proteomes" id="UP001151760">
    <property type="component" value="Unassembled WGS sequence"/>
</dbReference>
<feature type="compositionally biased region" description="Acidic residues" evidence="1">
    <location>
        <begin position="370"/>
        <end position="401"/>
    </location>
</feature>
<evidence type="ECO:0000313" key="2">
    <source>
        <dbReference type="EMBL" id="GJT02099.1"/>
    </source>
</evidence>
<feature type="compositionally biased region" description="Basic and acidic residues" evidence="1">
    <location>
        <begin position="436"/>
        <end position="445"/>
    </location>
</feature>
<evidence type="ECO:0000256" key="1">
    <source>
        <dbReference type="SAM" id="MobiDB-lite"/>
    </source>
</evidence>
<reference evidence="2" key="1">
    <citation type="journal article" date="2022" name="Int. J. Mol. Sci.">
        <title>Draft Genome of Tanacetum Coccineum: Genomic Comparison of Closely Related Tanacetum-Family Plants.</title>
        <authorList>
            <person name="Yamashiro T."/>
            <person name="Shiraishi A."/>
            <person name="Nakayama K."/>
            <person name="Satake H."/>
        </authorList>
    </citation>
    <scope>NUCLEOTIDE SEQUENCE</scope>
</reference>
<accession>A0ABQ5AM15</accession>
<proteinExistence type="predicted"/>
<feature type="compositionally biased region" description="Basic and acidic residues" evidence="1">
    <location>
        <begin position="320"/>
        <end position="331"/>
    </location>
</feature>
<keyword evidence="3" id="KW-1185">Reference proteome</keyword>
<reference evidence="2" key="2">
    <citation type="submission" date="2022-01" db="EMBL/GenBank/DDBJ databases">
        <authorList>
            <person name="Yamashiro T."/>
            <person name="Shiraishi A."/>
            <person name="Satake H."/>
            <person name="Nakayama K."/>
        </authorList>
    </citation>
    <scope>NUCLEOTIDE SEQUENCE</scope>
</reference>
<organism evidence="2 3">
    <name type="scientific">Tanacetum coccineum</name>
    <dbReference type="NCBI Taxonomy" id="301880"/>
    <lineage>
        <taxon>Eukaryota</taxon>
        <taxon>Viridiplantae</taxon>
        <taxon>Streptophyta</taxon>
        <taxon>Embryophyta</taxon>
        <taxon>Tracheophyta</taxon>
        <taxon>Spermatophyta</taxon>
        <taxon>Magnoliopsida</taxon>
        <taxon>eudicotyledons</taxon>
        <taxon>Gunneridae</taxon>
        <taxon>Pentapetalae</taxon>
        <taxon>asterids</taxon>
        <taxon>campanulids</taxon>
        <taxon>Asterales</taxon>
        <taxon>Asteraceae</taxon>
        <taxon>Asteroideae</taxon>
        <taxon>Anthemideae</taxon>
        <taxon>Anthemidinae</taxon>
        <taxon>Tanacetum</taxon>
    </lineage>
</organism>
<gene>
    <name evidence="2" type="ORF">Tco_0823268</name>
</gene>
<dbReference type="EMBL" id="BQNB010012322">
    <property type="protein sequence ID" value="GJT02099.1"/>
    <property type="molecule type" value="Genomic_DNA"/>
</dbReference>
<feature type="region of interest" description="Disordered" evidence="1">
    <location>
        <begin position="366"/>
        <end position="448"/>
    </location>
</feature>